<dbReference type="GO" id="GO:0015128">
    <property type="term" value="F:gluconate transmembrane transporter activity"/>
    <property type="evidence" value="ECO:0007669"/>
    <property type="project" value="InterPro"/>
</dbReference>
<dbReference type="GO" id="GO:0005886">
    <property type="term" value="C:plasma membrane"/>
    <property type="evidence" value="ECO:0007669"/>
    <property type="project" value="TreeGrafter"/>
</dbReference>
<name>A0A1H3YT92_9BACT</name>
<sequence length="432" mass="45084">MTVTSLAQSLIALGIGITIIVLLTTRFRIHAFVALFLAALVTGGILQLPVPEIISIIKGGMGAIFGSLGLIIILGSVLGQIMEHTGSTAVLAHYVLRLTGIRRASAAMSVIGYLVGMPIFCDSGFIVMSGLNKALAKRSGIPALVMSSSLATGLYAVHCLMPPHPGITAAVTNLQADLGKVMLYGLVIAIPVNIAGFQWIRYITRNIPRDTTAATGEEKPGGPSLLLAILPVIVPILLIAIRALASLEHNDPSWINVLGMPEVALTIGILIALLSVKKQLPSILAEGVEKAAMVLLIISGGGAFGAMLTKANIGAHIATPTLTAMGLFLPFLLTAILKTAQGSSTVAIITAAAIIQPLLPVMGLDGTNGRIICVLAMGTGSMMISHTNDAYFWVISKFGELEVKETLRVYSTATIVMGLTAILCVYLLSLLL</sequence>
<gene>
    <name evidence="2" type="ORF">SAMN05660909_00952</name>
</gene>
<dbReference type="STRING" id="408074.SAMN05660909_00952"/>
<dbReference type="EMBL" id="FNRL01000003">
    <property type="protein sequence ID" value="SEA14779.1"/>
    <property type="molecule type" value="Genomic_DNA"/>
</dbReference>
<dbReference type="AlphaFoldDB" id="A0A1H3YT92"/>
<proteinExistence type="predicted"/>
<dbReference type="PANTHER" id="PTHR30354:SF11">
    <property type="entry name" value="PERMEASE"/>
    <property type="match status" value="1"/>
</dbReference>
<dbReference type="InterPro" id="IPR003474">
    <property type="entry name" value="Glcn_transporter"/>
</dbReference>
<feature type="transmembrane region" description="Helical" evidence="1">
    <location>
        <begin position="181"/>
        <end position="200"/>
    </location>
</feature>
<feature type="transmembrane region" description="Helical" evidence="1">
    <location>
        <begin position="31"/>
        <end position="50"/>
    </location>
</feature>
<feature type="transmembrane region" description="Helical" evidence="1">
    <location>
        <begin position="6"/>
        <end position="24"/>
    </location>
</feature>
<dbReference type="OrthoDB" id="9787129at2"/>
<keyword evidence="1" id="KW-0472">Membrane</keyword>
<feature type="transmembrane region" description="Helical" evidence="1">
    <location>
        <begin position="56"/>
        <end position="78"/>
    </location>
</feature>
<keyword evidence="1" id="KW-1133">Transmembrane helix</keyword>
<accession>A0A1H3YT92</accession>
<evidence type="ECO:0000313" key="3">
    <source>
        <dbReference type="Proteomes" id="UP000199656"/>
    </source>
</evidence>
<feature type="transmembrane region" description="Helical" evidence="1">
    <location>
        <begin position="321"/>
        <end position="340"/>
    </location>
</feature>
<feature type="transmembrane region" description="Helical" evidence="1">
    <location>
        <begin position="140"/>
        <end position="160"/>
    </location>
</feature>
<feature type="transmembrane region" description="Helical" evidence="1">
    <location>
        <begin position="371"/>
        <end position="395"/>
    </location>
</feature>
<feature type="transmembrane region" description="Helical" evidence="1">
    <location>
        <begin position="106"/>
        <end position="128"/>
    </location>
</feature>
<keyword evidence="1" id="KW-0812">Transmembrane</keyword>
<feature type="transmembrane region" description="Helical" evidence="1">
    <location>
        <begin position="407"/>
        <end position="431"/>
    </location>
</feature>
<organism evidence="2 3">
    <name type="scientific">Chitinophaga terrae</name>
    <name type="common">ex Kim and Jung 2007</name>
    <dbReference type="NCBI Taxonomy" id="408074"/>
    <lineage>
        <taxon>Bacteria</taxon>
        <taxon>Pseudomonadati</taxon>
        <taxon>Bacteroidota</taxon>
        <taxon>Chitinophagia</taxon>
        <taxon>Chitinophagales</taxon>
        <taxon>Chitinophagaceae</taxon>
        <taxon>Chitinophaga</taxon>
    </lineage>
</organism>
<dbReference type="PANTHER" id="PTHR30354">
    <property type="entry name" value="GNT FAMILY GLUCONATE TRANSPORTER"/>
    <property type="match status" value="1"/>
</dbReference>
<dbReference type="Pfam" id="PF02447">
    <property type="entry name" value="GntP_permease"/>
    <property type="match status" value="1"/>
</dbReference>
<protein>
    <submittedName>
        <fullName evidence="2">Predicted D-glycerate permease (TC 2.A.8.1.6)</fullName>
    </submittedName>
</protein>
<feature type="transmembrane region" description="Helical" evidence="1">
    <location>
        <begin position="225"/>
        <end position="245"/>
    </location>
</feature>
<dbReference type="Proteomes" id="UP000199656">
    <property type="component" value="Unassembled WGS sequence"/>
</dbReference>
<evidence type="ECO:0000256" key="1">
    <source>
        <dbReference type="SAM" id="Phobius"/>
    </source>
</evidence>
<feature type="transmembrane region" description="Helical" evidence="1">
    <location>
        <begin position="257"/>
        <end position="276"/>
    </location>
</feature>
<keyword evidence="3" id="KW-1185">Reference proteome</keyword>
<reference evidence="3" key="1">
    <citation type="submission" date="2016-10" db="EMBL/GenBank/DDBJ databases">
        <authorList>
            <person name="Varghese N."/>
            <person name="Submissions S."/>
        </authorList>
    </citation>
    <scope>NUCLEOTIDE SEQUENCE [LARGE SCALE GENOMIC DNA]</scope>
    <source>
        <strain evidence="3">DSM 23920</strain>
    </source>
</reference>
<evidence type="ECO:0000313" key="2">
    <source>
        <dbReference type="EMBL" id="SEA14779.1"/>
    </source>
</evidence>
<feature type="transmembrane region" description="Helical" evidence="1">
    <location>
        <begin position="291"/>
        <end position="309"/>
    </location>
</feature>
<dbReference type="RefSeq" id="WP_089759202.1">
    <property type="nucleotide sequence ID" value="NZ_BKAT01000002.1"/>
</dbReference>
<feature type="transmembrane region" description="Helical" evidence="1">
    <location>
        <begin position="346"/>
        <end position="364"/>
    </location>
</feature>